<feature type="domain" description="D-isomer specific 2-hydroxyacid dehydrogenase catalytic" evidence="4">
    <location>
        <begin position="60"/>
        <end position="333"/>
    </location>
</feature>
<dbReference type="SUPFAM" id="SSF51735">
    <property type="entry name" value="NAD(P)-binding Rossmann-fold domains"/>
    <property type="match status" value="1"/>
</dbReference>
<dbReference type="GO" id="GO:0009436">
    <property type="term" value="P:glyoxylate catabolic process"/>
    <property type="evidence" value="ECO:0007669"/>
    <property type="project" value="EnsemblFungi"/>
</dbReference>
<evidence type="ECO:0000313" key="6">
    <source>
        <dbReference type="EMBL" id="CCE62124.1"/>
    </source>
</evidence>
<dbReference type="eggNOG" id="KOG0069">
    <property type="taxonomic scope" value="Eukaryota"/>
</dbReference>
<dbReference type="PANTHER" id="PTHR10996:SF257">
    <property type="entry name" value="GLYOXYLATE REDUCTASE 1"/>
    <property type="match status" value="1"/>
</dbReference>
<evidence type="ECO:0000259" key="4">
    <source>
        <dbReference type="Pfam" id="PF00389"/>
    </source>
</evidence>
<dbReference type="InterPro" id="IPR006139">
    <property type="entry name" value="D-isomer_2_OHA_DH_cat_dom"/>
</dbReference>
<dbReference type="RefSeq" id="XP_003684558.1">
    <property type="nucleotide sequence ID" value="XM_003684510.1"/>
</dbReference>
<reference evidence="6 7" key="1">
    <citation type="journal article" date="2011" name="Proc. Natl. Acad. Sci. U.S.A.">
        <title>Evolutionary erosion of yeast sex chromosomes by mating-type switching accidents.</title>
        <authorList>
            <person name="Gordon J.L."/>
            <person name="Armisen D."/>
            <person name="Proux-Wera E."/>
            <person name="Oheigeartaigh S.S."/>
            <person name="Byrne K.P."/>
            <person name="Wolfe K.H."/>
        </authorList>
    </citation>
    <scope>NUCLEOTIDE SEQUENCE [LARGE SCALE GENOMIC DNA]</scope>
    <source>
        <strain evidence="7">ATCC 24235 / CBS 4417 / NBRC 1672 / NRRL Y-8282 / UCD 70-5</strain>
    </source>
</reference>
<comment type="similarity">
    <text evidence="1 3">Belongs to the D-isomer specific 2-hydroxyacid dehydrogenase family.</text>
</comment>
<dbReference type="Pfam" id="PF02826">
    <property type="entry name" value="2-Hacid_dh_C"/>
    <property type="match status" value="1"/>
</dbReference>
<dbReference type="Proteomes" id="UP000005666">
    <property type="component" value="Chromosome 2"/>
</dbReference>
<evidence type="ECO:0000256" key="3">
    <source>
        <dbReference type="RuleBase" id="RU003719"/>
    </source>
</evidence>
<gene>
    <name evidence="6" type="primary">TPHA0B04550</name>
    <name evidence="6" type="ordered locus">TPHA_0B04550</name>
</gene>
<dbReference type="OrthoDB" id="9991913at2759"/>
<dbReference type="HOGENOM" id="CLU_019796_1_2_1"/>
<feature type="domain" description="D-isomer specific 2-hydroxyacid dehydrogenase NAD-binding" evidence="5">
    <location>
        <begin position="124"/>
        <end position="302"/>
    </location>
</feature>
<evidence type="ECO:0000256" key="2">
    <source>
        <dbReference type="ARBA" id="ARBA00023002"/>
    </source>
</evidence>
<accession>G8BQ43</accession>
<dbReference type="PROSITE" id="PS00671">
    <property type="entry name" value="D_2_HYDROXYACID_DH_3"/>
    <property type="match status" value="1"/>
</dbReference>
<dbReference type="PROSITE" id="PS00670">
    <property type="entry name" value="D_2_HYDROXYACID_DH_2"/>
    <property type="match status" value="1"/>
</dbReference>
<dbReference type="InterPro" id="IPR006140">
    <property type="entry name" value="D-isomer_DH_NAD-bd"/>
</dbReference>
<dbReference type="GO" id="GO:0005829">
    <property type="term" value="C:cytosol"/>
    <property type="evidence" value="ECO:0007669"/>
    <property type="project" value="TreeGrafter"/>
</dbReference>
<dbReference type="PANTHER" id="PTHR10996">
    <property type="entry name" value="2-HYDROXYACID DEHYDROGENASE-RELATED"/>
    <property type="match status" value="1"/>
</dbReference>
<dbReference type="SUPFAM" id="SSF52283">
    <property type="entry name" value="Formate/glycerate dehydrogenase catalytic domain-like"/>
    <property type="match status" value="1"/>
</dbReference>
<evidence type="ECO:0000313" key="7">
    <source>
        <dbReference type="Proteomes" id="UP000005666"/>
    </source>
</evidence>
<dbReference type="PROSITE" id="PS00065">
    <property type="entry name" value="D_2_HYDROXYACID_DH_1"/>
    <property type="match status" value="1"/>
</dbReference>
<dbReference type="GO" id="GO:0047964">
    <property type="term" value="F:glyoxylate reductase (NADH) activity"/>
    <property type="evidence" value="ECO:0007669"/>
    <property type="project" value="EnsemblFungi"/>
</dbReference>
<dbReference type="AlphaFoldDB" id="G8BQ43"/>
<dbReference type="STRING" id="1071381.G8BQ43"/>
<evidence type="ECO:0000256" key="1">
    <source>
        <dbReference type="ARBA" id="ARBA00005854"/>
    </source>
</evidence>
<dbReference type="GO" id="GO:0030267">
    <property type="term" value="F:glyoxylate reductase (NADPH) activity"/>
    <property type="evidence" value="ECO:0007669"/>
    <property type="project" value="TreeGrafter"/>
</dbReference>
<protein>
    <recommendedName>
        <fullName evidence="8">S-adenosyl-L-homocysteine hydrolase NAD binding domain-containing protein</fullName>
    </recommendedName>
</protein>
<evidence type="ECO:0008006" key="8">
    <source>
        <dbReference type="Google" id="ProtNLM"/>
    </source>
</evidence>
<proteinExistence type="inferred from homology"/>
<dbReference type="Gene3D" id="3.40.50.720">
    <property type="entry name" value="NAD(P)-binding Rossmann-like Domain"/>
    <property type="match status" value="2"/>
</dbReference>
<dbReference type="InterPro" id="IPR029752">
    <property type="entry name" value="D-isomer_DH_CS1"/>
</dbReference>
<evidence type="ECO:0000259" key="5">
    <source>
        <dbReference type="Pfam" id="PF02826"/>
    </source>
</evidence>
<dbReference type="GO" id="GO:0051287">
    <property type="term" value="F:NAD binding"/>
    <property type="evidence" value="ECO:0007669"/>
    <property type="project" value="InterPro"/>
</dbReference>
<keyword evidence="2 3" id="KW-0560">Oxidoreductase</keyword>
<dbReference type="EMBL" id="HE612857">
    <property type="protein sequence ID" value="CCE62124.1"/>
    <property type="molecule type" value="Genomic_DNA"/>
</dbReference>
<dbReference type="GeneID" id="11534825"/>
<dbReference type="Pfam" id="PF00389">
    <property type="entry name" value="2-Hacid_dh"/>
    <property type="match status" value="1"/>
</dbReference>
<dbReference type="GO" id="GO:0016618">
    <property type="term" value="F:hydroxypyruvate reductase [NAD(P)H] activity"/>
    <property type="evidence" value="ECO:0007669"/>
    <property type="project" value="TreeGrafter"/>
</dbReference>
<dbReference type="InterPro" id="IPR050223">
    <property type="entry name" value="D-isomer_2-hydroxyacid_DH"/>
</dbReference>
<dbReference type="OMA" id="PHIAWAY"/>
<dbReference type="CDD" id="cd12168">
    <property type="entry name" value="Mand_dh_like"/>
    <property type="match status" value="1"/>
</dbReference>
<organism evidence="6 7">
    <name type="scientific">Tetrapisispora phaffii (strain ATCC 24235 / CBS 4417 / NBRC 1672 / NRRL Y-8282 / UCD 70-5)</name>
    <name type="common">Yeast</name>
    <name type="synonym">Fabospora phaffii</name>
    <dbReference type="NCBI Taxonomy" id="1071381"/>
    <lineage>
        <taxon>Eukaryota</taxon>
        <taxon>Fungi</taxon>
        <taxon>Dikarya</taxon>
        <taxon>Ascomycota</taxon>
        <taxon>Saccharomycotina</taxon>
        <taxon>Saccharomycetes</taxon>
        <taxon>Saccharomycetales</taxon>
        <taxon>Saccharomycetaceae</taxon>
        <taxon>Tetrapisispora</taxon>
    </lineage>
</organism>
<name>G8BQ43_TETPH</name>
<dbReference type="KEGG" id="tpf:TPHA_0B04550"/>
<dbReference type="InterPro" id="IPR029753">
    <property type="entry name" value="D-isomer_DH_CS"/>
</dbReference>
<keyword evidence="7" id="KW-1185">Reference proteome</keyword>
<sequence length="345" mass="38322">MGKPVVLRLGCIRFGQQKWEEFSKTVDLIVLDDSMTRAEFLKLLQDPHSKLENVQIITRTFLSVNQTGRFDKEIAEALPASVKAIVHTGAGYDQVDVEHFNKRGIQVANVPDIVTSATADNHVFLLLGALRNFSSGHRELINGNWEKKGAGCSVTFGHDPVGKTVGVLGMGGIGRAVVSRLQPFGFEKFIYHNRNRLSPELEAGCQYVSFDELLKQADIISINVPLSKATRHIIDETAISKMKDGVVIVNTSRGAVIDEQALIRGLQSGKIRTAGLDVFEFEPKVPQELIDMPQVLSLPHMGTYCVETWQKMEEFVVENAINMIEEGKVISLVPEQKNEAWIKEL</sequence>
<dbReference type="InterPro" id="IPR036291">
    <property type="entry name" value="NAD(P)-bd_dom_sf"/>
</dbReference>
<dbReference type="FunFam" id="3.40.50.720:FF:000026">
    <property type="entry name" value="Glyoxylate/hydroxypyruvate reductase B"/>
    <property type="match status" value="1"/>
</dbReference>